<dbReference type="AlphaFoldDB" id="A0A6A3CT11"/>
<keyword evidence="7" id="KW-0472">Membrane</keyword>
<dbReference type="GO" id="GO:0005524">
    <property type="term" value="F:ATP binding"/>
    <property type="evidence" value="ECO:0007669"/>
    <property type="project" value="UniProtKB-KW"/>
</dbReference>
<proteinExistence type="inferred from homology"/>
<protein>
    <recommendedName>
        <fullName evidence="8">Protein kinase domain-containing protein</fullName>
    </recommendedName>
</protein>
<dbReference type="GO" id="GO:0004674">
    <property type="term" value="F:protein serine/threonine kinase activity"/>
    <property type="evidence" value="ECO:0007669"/>
    <property type="project" value="UniProtKB-KW"/>
</dbReference>
<dbReference type="SUPFAM" id="SSF56112">
    <property type="entry name" value="Protein kinase-like (PK-like)"/>
    <property type="match status" value="1"/>
</dbReference>
<dbReference type="PROSITE" id="PS50011">
    <property type="entry name" value="PROTEIN_KINASE_DOM"/>
    <property type="match status" value="1"/>
</dbReference>
<dbReference type="Pfam" id="PF00069">
    <property type="entry name" value="Pkinase"/>
    <property type="match status" value="1"/>
</dbReference>
<dbReference type="InterPro" id="IPR050205">
    <property type="entry name" value="CDPK_Ser/Thr_kinases"/>
</dbReference>
<keyword evidence="7" id="KW-0812">Transmembrane</keyword>
<keyword evidence="2" id="KW-0723">Serine/threonine-protein kinase</keyword>
<evidence type="ECO:0000256" key="2">
    <source>
        <dbReference type="ARBA" id="ARBA00022527"/>
    </source>
</evidence>
<accession>A0A6A3CT11</accession>
<evidence type="ECO:0000256" key="1">
    <source>
        <dbReference type="ARBA" id="ARBA00005354"/>
    </source>
</evidence>
<keyword evidence="7" id="KW-1133">Transmembrane helix</keyword>
<evidence type="ECO:0000256" key="7">
    <source>
        <dbReference type="SAM" id="Phobius"/>
    </source>
</evidence>
<evidence type="ECO:0000256" key="3">
    <source>
        <dbReference type="ARBA" id="ARBA00022679"/>
    </source>
</evidence>
<gene>
    <name evidence="9" type="ORF">F3Y22_tig00001802pilonHSYRG00028</name>
</gene>
<keyword evidence="5" id="KW-0418">Kinase</keyword>
<feature type="domain" description="Protein kinase" evidence="8">
    <location>
        <begin position="1"/>
        <end position="130"/>
    </location>
</feature>
<dbReference type="EMBL" id="VEPZ02000140">
    <property type="protein sequence ID" value="KAE8732685.1"/>
    <property type="molecule type" value="Genomic_DNA"/>
</dbReference>
<evidence type="ECO:0000256" key="6">
    <source>
        <dbReference type="ARBA" id="ARBA00022840"/>
    </source>
</evidence>
<sequence>MPSISKFISGRMYRDLVGSAYYFAPEVLNRRYGKEIDVWIVGVILYILLCGVTPSHRGANDLIRKMLARGPKQLITAAKALELFYVGYYCPVNKEKRCNGREEQAMEFEEERLAMVFRSLKMGLSAAMAS</sequence>
<evidence type="ECO:0000259" key="8">
    <source>
        <dbReference type="PROSITE" id="PS50011"/>
    </source>
</evidence>
<comment type="similarity">
    <text evidence="1">Belongs to the protein kinase superfamily. CAMK Ser/Thr protein kinase family. CaMK subfamily.</text>
</comment>
<evidence type="ECO:0000313" key="10">
    <source>
        <dbReference type="Proteomes" id="UP000436088"/>
    </source>
</evidence>
<evidence type="ECO:0000256" key="5">
    <source>
        <dbReference type="ARBA" id="ARBA00022777"/>
    </source>
</evidence>
<comment type="caution">
    <text evidence="9">The sequence shown here is derived from an EMBL/GenBank/DDBJ whole genome shotgun (WGS) entry which is preliminary data.</text>
</comment>
<organism evidence="9 10">
    <name type="scientific">Hibiscus syriacus</name>
    <name type="common">Rose of Sharon</name>
    <dbReference type="NCBI Taxonomy" id="106335"/>
    <lineage>
        <taxon>Eukaryota</taxon>
        <taxon>Viridiplantae</taxon>
        <taxon>Streptophyta</taxon>
        <taxon>Embryophyta</taxon>
        <taxon>Tracheophyta</taxon>
        <taxon>Spermatophyta</taxon>
        <taxon>Magnoliopsida</taxon>
        <taxon>eudicotyledons</taxon>
        <taxon>Gunneridae</taxon>
        <taxon>Pentapetalae</taxon>
        <taxon>rosids</taxon>
        <taxon>malvids</taxon>
        <taxon>Malvales</taxon>
        <taxon>Malvaceae</taxon>
        <taxon>Malvoideae</taxon>
        <taxon>Hibiscus</taxon>
    </lineage>
</organism>
<evidence type="ECO:0000313" key="9">
    <source>
        <dbReference type="EMBL" id="KAE8732685.1"/>
    </source>
</evidence>
<name>A0A6A3CT11_HIBSY</name>
<dbReference type="Proteomes" id="UP000436088">
    <property type="component" value="Unassembled WGS sequence"/>
</dbReference>
<dbReference type="PANTHER" id="PTHR24349">
    <property type="entry name" value="SERINE/THREONINE-PROTEIN KINASE"/>
    <property type="match status" value="1"/>
</dbReference>
<dbReference type="InterPro" id="IPR011009">
    <property type="entry name" value="Kinase-like_dom_sf"/>
</dbReference>
<dbReference type="InterPro" id="IPR000719">
    <property type="entry name" value="Prot_kinase_dom"/>
</dbReference>
<keyword evidence="10" id="KW-1185">Reference proteome</keyword>
<keyword evidence="6" id="KW-0067">ATP-binding</keyword>
<feature type="transmembrane region" description="Helical" evidence="7">
    <location>
        <begin position="38"/>
        <end position="56"/>
    </location>
</feature>
<keyword evidence="4" id="KW-0547">Nucleotide-binding</keyword>
<keyword evidence="3" id="KW-0808">Transferase</keyword>
<reference evidence="9" key="1">
    <citation type="submission" date="2019-09" db="EMBL/GenBank/DDBJ databases">
        <title>Draft genome information of white flower Hibiscus syriacus.</title>
        <authorList>
            <person name="Kim Y.-M."/>
        </authorList>
    </citation>
    <scope>NUCLEOTIDE SEQUENCE [LARGE SCALE GENOMIC DNA]</scope>
    <source>
        <strain evidence="9">YM2019G1</strain>
    </source>
</reference>
<evidence type="ECO:0000256" key="4">
    <source>
        <dbReference type="ARBA" id="ARBA00022741"/>
    </source>
</evidence>
<dbReference type="Gene3D" id="1.10.510.10">
    <property type="entry name" value="Transferase(Phosphotransferase) domain 1"/>
    <property type="match status" value="1"/>
</dbReference>